<organism evidence="2 3">
    <name type="scientific">Sparassis crispa</name>
    <dbReference type="NCBI Taxonomy" id="139825"/>
    <lineage>
        <taxon>Eukaryota</taxon>
        <taxon>Fungi</taxon>
        <taxon>Dikarya</taxon>
        <taxon>Basidiomycota</taxon>
        <taxon>Agaricomycotina</taxon>
        <taxon>Agaricomycetes</taxon>
        <taxon>Polyporales</taxon>
        <taxon>Sparassidaceae</taxon>
        <taxon>Sparassis</taxon>
    </lineage>
</organism>
<dbReference type="RefSeq" id="XP_027618933.1">
    <property type="nucleotide sequence ID" value="XM_027763132.1"/>
</dbReference>
<dbReference type="GeneID" id="38784937"/>
<dbReference type="EMBL" id="BFAD01000012">
    <property type="protein sequence ID" value="GBE88020.1"/>
    <property type="molecule type" value="Genomic_DNA"/>
</dbReference>
<gene>
    <name evidence="2" type="ORF">SCP_1202470</name>
</gene>
<evidence type="ECO:0000313" key="3">
    <source>
        <dbReference type="Proteomes" id="UP000287166"/>
    </source>
</evidence>
<evidence type="ECO:0000256" key="1">
    <source>
        <dbReference type="SAM" id="MobiDB-lite"/>
    </source>
</evidence>
<dbReference type="InParanoid" id="A0A401H0V7"/>
<proteinExistence type="predicted"/>
<reference evidence="2 3" key="1">
    <citation type="journal article" date="2018" name="Sci. Rep.">
        <title>Genome sequence of the cauliflower mushroom Sparassis crispa (Hanabiratake) and its association with beneficial usage.</title>
        <authorList>
            <person name="Kiyama R."/>
            <person name="Furutani Y."/>
            <person name="Kawaguchi K."/>
            <person name="Nakanishi T."/>
        </authorList>
    </citation>
    <scope>NUCLEOTIDE SEQUENCE [LARGE SCALE GENOMIC DNA]</scope>
</reference>
<evidence type="ECO:0000313" key="2">
    <source>
        <dbReference type="EMBL" id="GBE88020.1"/>
    </source>
</evidence>
<sequence>MSAFRSIYKLSRTLPSTVRAFHSPFASLSSPLTSPPPPTANVSPLYEKQTEPSPEPQMSGAGTRTYVVSAPDPADTPYEVPSGAYPTSAPYQSYPGTEAPVLEGEHFSSTSSTLAHPLTTTAVPQNPTGVGESAAVRHSEAPGELHRRGGSFGGLGLMDAKTTTQGKGALAERNLPPLDFAGEEHPKLAVDNITTGKGAGVSGPRCWT</sequence>
<dbReference type="Proteomes" id="UP000287166">
    <property type="component" value="Unassembled WGS sequence"/>
</dbReference>
<name>A0A401H0V7_9APHY</name>
<dbReference type="OrthoDB" id="3355886at2759"/>
<dbReference type="AlphaFoldDB" id="A0A401H0V7"/>
<protein>
    <submittedName>
        <fullName evidence="2">Uncharacterized protein</fullName>
    </submittedName>
</protein>
<feature type="region of interest" description="Disordered" evidence="1">
    <location>
        <begin position="26"/>
        <end position="66"/>
    </location>
</feature>
<comment type="caution">
    <text evidence="2">The sequence shown here is derived from an EMBL/GenBank/DDBJ whole genome shotgun (WGS) entry which is preliminary data.</text>
</comment>
<accession>A0A401H0V7</accession>
<keyword evidence="3" id="KW-1185">Reference proteome</keyword>